<proteinExistence type="predicted"/>
<protein>
    <submittedName>
        <fullName evidence="2">Serine hydrolase</fullName>
    </submittedName>
</protein>
<keyword evidence="3" id="KW-1185">Reference proteome</keyword>
<dbReference type="InterPro" id="IPR045155">
    <property type="entry name" value="Beta-lactam_cat"/>
</dbReference>
<name>A0ABU4GKV7_9CLOT</name>
<dbReference type="InterPro" id="IPR012338">
    <property type="entry name" value="Beta-lactam/transpept-like"/>
</dbReference>
<organism evidence="2 3">
    <name type="scientific">Clostridium boliviensis</name>
    <dbReference type="NCBI Taxonomy" id="318465"/>
    <lineage>
        <taxon>Bacteria</taxon>
        <taxon>Bacillati</taxon>
        <taxon>Bacillota</taxon>
        <taxon>Clostridia</taxon>
        <taxon>Eubacteriales</taxon>
        <taxon>Clostridiaceae</taxon>
        <taxon>Clostridium</taxon>
    </lineage>
</organism>
<sequence>MDVRFTLEKRIQAEIMSYDGKMGIYLNDFHGNEIALGQDEKYETASTIKTFILACLFDEVEKGNKSLEDLVEYKEEHVVEGSGVLAALEPGAVLRVKDAAVFMIIVSDNVATNMMIDYLGLDTINRCIKELGCDHTVLYNPIHFEQYKRLGTSTPGDYGSIFTRLVKGELISQEADAAMLEILKKQHYNSMITKNFPPVYMDSDNTDEILITVASKSGSMDACRNDGGIVFTPYGPYVIVMFHKEFSDAMYYPAHPATVFGARVSRMVLDQFLALEGRLCL</sequence>
<keyword evidence="2" id="KW-0378">Hydrolase</keyword>
<accession>A0ABU4GKV7</accession>
<dbReference type="PANTHER" id="PTHR35333:SF3">
    <property type="entry name" value="BETA-LACTAMASE-TYPE TRANSPEPTIDASE FOLD CONTAINING PROTEIN"/>
    <property type="match status" value="1"/>
</dbReference>
<dbReference type="GO" id="GO:0016787">
    <property type="term" value="F:hydrolase activity"/>
    <property type="evidence" value="ECO:0007669"/>
    <property type="project" value="UniProtKB-KW"/>
</dbReference>
<reference evidence="2 3" key="1">
    <citation type="submission" date="2023-10" db="EMBL/GenBank/DDBJ databases">
        <title>A novel Glycoside Hydrolase 43-Like Enzyme from Clostrdium boliviensis is an Endo-xylanase, and a Candidate for Xylooligosaccharides Production from Different Xylan Substrates.</title>
        <authorList>
            <person name="Alvarez M.T."/>
            <person name="Rocabado-Villegas L.R."/>
            <person name="Salas-Veizaga D.M."/>
            <person name="Linares-Pasten J.A."/>
            <person name="Gudmundsdottir E.E."/>
            <person name="Hreggvidsson G.O."/>
            <person name="Adlercreutz P."/>
            <person name="Nordberg Karlsson E."/>
        </authorList>
    </citation>
    <scope>NUCLEOTIDE SEQUENCE [LARGE SCALE GENOMIC DNA]</scope>
    <source>
        <strain evidence="2 3">E-1</strain>
    </source>
</reference>
<dbReference type="Pfam" id="PF13354">
    <property type="entry name" value="Beta-lactamase2"/>
    <property type="match status" value="1"/>
</dbReference>
<evidence type="ECO:0000313" key="3">
    <source>
        <dbReference type="Proteomes" id="UP001276854"/>
    </source>
</evidence>
<comment type="caution">
    <text evidence="2">The sequence shown here is derived from an EMBL/GenBank/DDBJ whole genome shotgun (WGS) entry which is preliminary data.</text>
</comment>
<dbReference type="RefSeq" id="WP_318064485.1">
    <property type="nucleotide sequence ID" value="NZ_JAWONS010000179.1"/>
</dbReference>
<dbReference type="InterPro" id="IPR000871">
    <property type="entry name" value="Beta-lactam_class-A"/>
</dbReference>
<dbReference type="SUPFAM" id="SSF56601">
    <property type="entry name" value="beta-lactamase/transpeptidase-like"/>
    <property type="match status" value="1"/>
</dbReference>
<gene>
    <name evidence="2" type="ORF">RZO55_11740</name>
</gene>
<evidence type="ECO:0000313" key="2">
    <source>
        <dbReference type="EMBL" id="MDW2798251.1"/>
    </source>
</evidence>
<feature type="domain" description="Beta-lactamase class A catalytic" evidence="1">
    <location>
        <begin position="23"/>
        <end position="242"/>
    </location>
</feature>
<dbReference type="PANTHER" id="PTHR35333">
    <property type="entry name" value="BETA-LACTAMASE"/>
    <property type="match status" value="1"/>
</dbReference>
<dbReference type="Proteomes" id="UP001276854">
    <property type="component" value="Unassembled WGS sequence"/>
</dbReference>
<dbReference type="Gene3D" id="3.40.710.10">
    <property type="entry name" value="DD-peptidase/beta-lactamase superfamily"/>
    <property type="match status" value="1"/>
</dbReference>
<evidence type="ECO:0000259" key="1">
    <source>
        <dbReference type="Pfam" id="PF13354"/>
    </source>
</evidence>
<dbReference type="EMBL" id="JAWONS010000179">
    <property type="protein sequence ID" value="MDW2798251.1"/>
    <property type="molecule type" value="Genomic_DNA"/>
</dbReference>